<evidence type="ECO:0000313" key="5">
    <source>
        <dbReference type="Proteomes" id="UP000002051"/>
    </source>
</evidence>
<reference evidence="4" key="3">
    <citation type="submission" date="2015-04" db="UniProtKB">
        <authorList>
            <consortium name="EnsemblPlants"/>
        </authorList>
    </citation>
    <scope>IDENTIFICATION</scope>
    <source>
        <strain evidence="4">cv. Jemalong A17</strain>
    </source>
</reference>
<feature type="compositionally biased region" description="Basic residues" evidence="1">
    <location>
        <begin position="54"/>
        <end position="64"/>
    </location>
</feature>
<dbReference type="PaxDb" id="3880-AET00021"/>
<dbReference type="EMBL" id="PSQE01000005">
    <property type="protein sequence ID" value="RHN57433.1"/>
    <property type="molecule type" value="Genomic_DNA"/>
</dbReference>
<dbReference type="EnsemblPlants" id="AET00021">
    <property type="protein sequence ID" value="AET00021"/>
    <property type="gene ID" value="MTR_5g087510"/>
</dbReference>
<reference evidence="2 5" key="1">
    <citation type="journal article" date="2011" name="Nature">
        <title>The Medicago genome provides insight into the evolution of rhizobial symbioses.</title>
        <authorList>
            <person name="Young N.D."/>
            <person name="Debelle F."/>
            <person name="Oldroyd G.E."/>
            <person name="Geurts R."/>
            <person name="Cannon S.B."/>
            <person name="Udvardi M.K."/>
            <person name="Benedito V.A."/>
            <person name="Mayer K.F."/>
            <person name="Gouzy J."/>
            <person name="Schoof H."/>
            <person name="Van de Peer Y."/>
            <person name="Proost S."/>
            <person name="Cook D.R."/>
            <person name="Meyers B.C."/>
            <person name="Spannagl M."/>
            <person name="Cheung F."/>
            <person name="De Mita S."/>
            <person name="Krishnakumar V."/>
            <person name="Gundlach H."/>
            <person name="Zhou S."/>
            <person name="Mudge J."/>
            <person name="Bharti A.K."/>
            <person name="Murray J.D."/>
            <person name="Naoumkina M.A."/>
            <person name="Rosen B."/>
            <person name="Silverstein K.A."/>
            <person name="Tang H."/>
            <person name="Rombauts S."/>
            <person name="Zhao P.X."/>
            <person name="Zhou P."/>
            <person name="Barbe V."/>
            <person name="Bardou P."/>
            <person name="Bechner M."/>
            <person name="Bellec A."/>
            <person name="Berger A."/>
            <person name="Berges H."/>
            <person name="Bidwell S."/>
            <person name="Bisseling T."/>
            <person name="Choisne N."/>
            <person name="Couloux A."/>
            <person name="Denny R."/>
            <person name="Deshpande S."/>
            <person name="Dai X."/>
            <person name="Doyle J.J."/>
            <person name="Dudez A.M."/>
            <person name="Farmer A.D."/>
            <person name="Fouteau S."/>
            <person name="Franken C."/>
            <person name="Gibelin C."/>
            <person name="Gish J."/>
            <person name="Goldstein S."/>
            <person name="Gonzalez A.J."/>
            <person name="Green P.J."/>
            <person name="Hallab A."/>
            <person name="Hartog M."/>
            <person name="Hua A."/>
            <person name="Humphray S.J."/>
            <person name="Jeong D.H."/>
            <person name="Jing Y."/>
            <person name="Jocker A."/>
            <person name="Kenton S.M."/>
            <person name="Kim D.J."/>
            <person name="Klee K."/>
            <person name="Lai H."/>
            <person name="Lang C."/>
            <person name="Lin S."/>
            <person name="Macmil S.L."/>
            <person name="Magdelenat G."/>
            <person name="Matthews L."/>
            <person name="McCorrison J."/>
            <person name="Monaghan E.L."/>
            <person name="Mun J.H."/>
            <person name="Najar F.Z."/>
            <person name="Nicholson C."/>
            <person name="Noirot C."/>
            <person name="O'Bleness M."/>
            <person name="Paule C.R."/>
            <person name="Poulain J."/>
            <person name="Prion F."/>
            <person name="Qin B."/>
            <person name="Qu C."/>
            <person name="Retzel E.F."/>
            <person name="Riddle C."/>
            <person name="Sallet E."/>
            <person name="Samain S."/>
            <person name="Samson N."/>
            <person name="Sanders I."/>
            <person name="Saurat O."/>
            <person name="Scarpelli C."/>
            <person name="Schiex T."/>
            <person name="Segurens B."/>
            <person name="Severin A.J."/>
            <person name="Sherrier D.J."/>
            <person name="Shi R."/>
            <person name="Sims S."/>
            <person name="Singer S.R."/>
            <person name="Sinharoy S."/>
            <person name="Sterck L."/>
            <person name="Viollet A."/>
            <person name="Wang B.B."/>
            <person name="Wang K."/>
            <person name="Wang M."/>
            <person name="Wang X."/>
            <person name="Warfsmann J."/>
            <person name="Weissenbach J."/>
            <person name="White D.D."/>
            <person name="White J.D."/>
            <person name="Wiley G.B."/>
            <person name="Wincker P."/>
            <person name="Xing Y."/>
            <person name="Yang L."/>
            <person name="Yao Z."/>
            <person name="Ying F."/>
            <person name="Zhai J."/>
            <person name="Zhou L."/>
            <person name="Zuber A."/>
            <person name="Denarie J."/>
            <person name="Dixon R.A."/>
            <person name="May G.D."/>
            <person name="Schwartz D.C."/>
            <person name="Rogers J."/>
            <person name="Quetier F."/>
            <person name="Town C.D."/>
            <person name="Roe B.A."/>
        </authorList>
    </citation>
    <scope>NUCLEOTIDE SEQUENCE [LARGE SCALE GENOMIC DNA]</scope>
    <source>
        <strain evidence="2">A17</strain>
        <strain evidence="4 5">cv. Jemalong A17</strain>
    </source>
</reference>
<evidence type="ECO:0000313" key="3">
    <source>
        <dbReference type="EMBL" id="RHN57433.1"/>
    </source>
</evidence>
<evidence type="ECO:0000313" key="4">
    <source>
        <dbReference type="EnsemblPlants" id="AET00021"/>
    </source>
</evidence>
<dbReference type="HOGENOM" id="CLU_2546079_0_0_1"/>
<dbReference type="Proteomes" id="UP000002051">
    <property type="component" value="Chromosome 5"/>
</dbReference>
<name>G7KHG9_MEDTR</name>
<feature type="region of interest" description="Disordered" evidence="1">
    <location>
        <begin position="40"/>
        <end position="68"/>
    </location>
</feature>
<reference evidence="3" key="5">
    <citation type="journal article" date="2018" name="Nat. Plants">
        <title>Whole-genome landscape of Medicago truncatula symbiotic genes.</title>
        <authorList>
            <person name="Pecrix Y."/>
            <person name="Gamas P."/>
            <person name="Carrere S."/>
        </authorList>
    </citation>
    <scope>NUCLEOTIDE SEQUENCE</scope>
    <source>
        <tissue evidence="3">Leaves</tissue>
    </source>
</reference>
<reference evidence="6" key="4">
    <citation type="journal article" date="2018" name="Nat. Plants">
        <title>Whole-genome landscape of Medicago truncatula symbiotic genes.</title>
        <authorList>
            <person name="Pecrix Y."/>
            <person name="Staton S.E."/>
            <person name="Sallet E."/>
            <person name="Lelandais-Briere C."/>
            <person name="Moreau S."/>
            <person name="Carrere S."/>
            <person name="Blein T."/>
            <person name="Jardinaud M.F."/>
            <person name="Latrasse D."/>
            <person name="Zouine M."/>
            <person name="Zahm M."/>
            <person name="Kreplak J."/>
            <person name="Mayjonade B."/>
            <person name="Satge C."/>
            <person name="Perez M."/>
            <person name="Cauet S."/>
            <person name="Marande W."/>
            <person name="Chantry-Darmon C."/>
            <person name="Lopez-Roques C."/>
            <person name="Bouchez O."/>
            <person name="Berard A."/>
            <person name="Debelle F."/>
            <person name="Munos S."/>
            <person name="Bendahmane A."/>
            <person name="Berges H."/>
            <person name="Niebel A."/>
            <person name="Buitink J."/>
            <person name="Frugier F."/>
            <person name="Benhamed M."/>
            <person name="Crespi M."/>
            <person name="Gouzy J."/>
            <person name="Gamas P."/>
        </authorList>
    </citation>
    <scope>NUCLEOTIDE SEQUENCE [LARGE SCALE GENOMIC DNA]</scope>
    <source>
        <strain evidence="6">cv. Jemalong A17</strain>
    </source>
</reference>
<sequence>MVTMEMCDHCCMIRQTIAYLSDGVYFSCCTDCGKVLSESIPQSSKTNESDGTVKRKRKTTGVKKTQKERAIRERTILTQAYTS</sequence>
<gene>
    <name evidence="2" type="ordered locus">MTR_5g087510</name>
    <name evidence="3" type="ORF">MtrunA17_Chr5g0440351</name>
</gene>
<dbReference type="Proteomes" id="UP000265566">
    <property type="component" value="Chromosome 5"/>
</dbReference>
<reference evidence="2 5" key="2">
    <citation type="journal article" date="2014" name="BMC Genomics">
        <title>An improved genome release (version Mt4.0) for the model legume Medicago truncatula.</title>
        <authorList>
            <person name="Tang H."/>
            <person name="Krishnakumar V."/>
            <person name="Bidwell S."/>
            <person name="Rosen B."/>
            <person name="Chan A."/>
            <person name="Zhou S."/>
            <person name="Gentzbittel L."/>
            <person name="Childs K.L."/>
            <person name="Yandell M."/>
            <person name="Gundlach H."/>
            <person name="Mayer K.F."/>
            <person name="Schwartz D.C."/>
            <person name="Town C.D."/>
        </authorList>
    </citation>
    <scope>GENOME REANNOTATION</scope>
    <source>
        <strain evidence="4 5">cv. Jemalong A17</strain>
    </source>
</reference>
<organism evidence="2 5">
    <name type="scientific">Medicago truncatula</name>
    <name type="common">Barrel medic</name>
    <name type="synonym">Medicago tribuloides</name>
    <dbReference type="NCBI Taxonomy" id="3880"/>
    <lineage>
        <taxon>Eukaryota</taxon>
        <taxon>Viridiplantae</taxon>
        <taxon>Streptophyta</taxon>
        <taxon>Embryophyta</taxon>
        <taxon>Tracheophyta</taxon>
        <taxon>Spermatophyta</taxon>
        <taxon>Magnoliopsida</taxon>
        <taxon>eudicotyledons</taxon>
        <taxon>Gunneridae</taxon>
        <taxon>Pentapetalae</taxon>
        <taxon>rosids</taxon>
        <taxon>fabids</taxon>
        <taxon>Fabales</taxon>
        <taxon>Fabaceae</taxon>
        <taxon>Papilionoideae</taxon>
        <taxon>50 kb inversion clade</taxon>
        <taxon>NPAAA clade</taxon>
        <taxon>Hologalegina</taxon>
        <taxon>IRL clade</taxon>
        <taxon>Trifolieae</taxon>
        <taxon>Medicago</taxon>
    </lineage>
</organism>
<proteinExistence type="predicted"/>
<protein>
    <submittedName>
        <fullName evidence="2 4">Uncharacterized protein</fullName>
    </submittedName>
</protein>
<dbReference type="EMBL" id="CM001221">
    <property type="protein sequence ID" value="AET00021.1"/>
    <property type="molecule type" value="Genomic_DNA"/>
</dbReference>
<dbReference type="AlphaFoldDB" id="G7KHG9"/>
<evidence type="ECO:0000313" key="2">
    <source>
        <dbReference type="EMBL" id="AET00021.1"/>
    </source>
</evidence>
<evidence type="ECO:0000313" key="6">
    <source>
        <dbReference type="Proteomes" id="UP000265566"/>
    </source>
</evidence>
<keyword evidence="5" id="KW-1185">Reference proteome</keyword>
<evidence type="ECO:0000256" key="1">
    <source>
        <dbReference type="SAM" id="MobiDB-lite"/>
    </source>
</evidence>
<accession>G7KHG9</accession>
<dbReference type="Gramene" id="rna32978">
    <property type="protein sequence ID" value="RHN57433.1"/>
    <property type="gene ID" value="gene32978"/>
</dbReference>